<evidence type="ECO:0008006" key="4">
    <source>
        <dbReference type="Google" id="ProtNLM"/>
    </source>
</evidence>
<reference evidence="2" key="1">
    <citation type="journal article" date="2020" name="Stud. Mycol.">
        <title>101 Dothideomycetes genomes: a test case for predicting lifestyles and emergence of pathogens.</title>
        <authorList>
            <person name="Haridas S."/>
            <person name="Albert R."/>
            <person name="Binder M."/>
            <person name="Bloem J."/>
            <person name="Labutti K."/>
            <person name="Salamov A."/>
            <person name="Andreopoulos B."/>
            <person name="Baker S."/>
            <person name="Barry K."/>
            <person name="Bills G."/>
            <person name="Bluhm B."/>
            <person name="Cannon C."/>
            <person name="Castanera R."/>
            <person name="Culley D."/>
            <person name="Daum C."/>
            <person name="Ezra D."/>
            <person name="Gonzalez J."/>
            <person name="Henrissat B."/>
            <person name="Kuo A."/>
            <person name="Liang C."/>
            <person name="Lipzen A."/>
            <person name="Lutzoni F."/>
            <person name="Magnuson J."/>
            <person name="Mondo S."/>
            <person name="Nolan M."/>
            <person name="Ohm R."/>
            <person name="Pangilinan J."/>
            <person name="Park H.-J."/>
            <person name="Ramirez L."/>
            <person name="Alfaro M."/>
            <person name="Sun H."/>
            <person name="Tritt A."/>
            <person name="Yoshinaga Y."/>
            <person name="Zwiers L.-H."/>
            <person name="Turgeon B."/>
            <person name="Goodwin S."/>
            <person name="Spatafora J."/>
            <person name="Crous P."/>
            <person name="Grigoriev I."/>
        </authorList>
    </citation>
    <scope>NUCLEOTIDE SEQUENCE</scope>
    <source>
        <strain evidence="2">CBS 122681</strain>
    </source>
</reference>
<gene>
    <name evidence="2" type="ORF">K491DRAFT_682743</name>
</gene>
<evidence type="ECO:0000313" key="3">
    <source>
        <dbReference type="Proteomes" id="UP000799324"/>
    </source>
</evidence>
<name>A0A6A6SUN2_9PLEO</name>
<organism evidence="2 3">
    <name type="scientific">Lophiostoma macrostomum CBS 122681</name>
    <dbReference type="NCBI Taxonomy" id="1314788"/>
    <lineage>
        <taxon>Eukaryota</taxon>
        <taxon>Fungi</taxon>
        <taxon>Dikarya</taxon>
        <taxon>Ascomycota</taxon>
        <taxon>Pezizomycotina</taxon>
        <taxon>Dothideomycetes</taxon>
        <taxon>Pleosporomycetidae</taxon>
        <taxon>Pleosporales</taxon>
        <taxon>Lophiostomataceae</taxon>
        <taxon>Lophiostoma</taxon>
    </lineage>
</organism>
<accession>A0A6A6SUN2</accession>
<feature type="region of interest" description="Disordered" evidence="1">
    <location>
        <begin position="143"/>
        <end position="176"/>
    </location>
</feature>
<dbReference type="EMBL" id="MU004445">
    <property type="protein sequence ID" value="KAF2650767.1"/>
    <property type="molecule type" value="Genomic_DNA"/>
</dbReference>
<evidence type="ECO:0000256" key="1">
    <source>
        <dbReference type="SAM" id="MobiDB-lite"/>
    </source>
</evidence>
<dbReference type="Proteomes" id="UP000799324">
    <property type="component" value="Unassembled WGS sequence"/>
</dbReference>
<proteinExistence type="predicted"/>
<dbReference type="AlphaFoldDB" id="A0A6A6SUN2"/>
<keyword evidence="3" id="KW-1185">Reference proteome</keyword>
<feature type="compositionally biased region" description="Basic residues" evidence="1">
    <location>
        <begin position="155"/>
        <end position="171"/>
    </location>
</feature>
<sequence length="265" mass="30115">MSQYFRDATWHIDWSTVESYPYVEPAASPTINNQEDVSSTGENASQWTEEEVKVICESGEAGLTSVQIAELLPGRTRRAIQIKWAQERKKKIGNNSIVSAAFKPPEVLETGFSGSEGKYVCESREAGTMSNRTAGLLPKRTAQVIQSKDAQEQRKKVRKTPKSRQTPKPRRLICDGFAGPDPKYKMTWTPEQDEKLLRVFWETGSLEELKKDPDMPSRDEKCLVARRTHLAKIRNDVYLRVMQDYAKVKQKSPALIPSSKYGWMS</sequence>
<protein>
    <recommendedName>
        <fullName evidence="4">Myb-like domain-containing protein</fullName>
    </recommendedName>
</protein>
<evidence type="ECO:0000313" key="2">
    <source>
        <dbReference type="EMBL" id="KAF2650767.1"/>
    </source>
</evidence>